<organism evidence="6 7">
    <name type="scientific">Leptospira stimsonii</name>
    <dbReference type="NCBI Taxonomy" id="2202203"/>
    <lineage>
        <taxon>Bacteria</taxon>
        <taxon>Pseudomonadati</taxon>
        <taxon>Spirochaetota</taxon>
        <taxon>Spirochaetia</taxon>
        <taxon>Leptospirales</taxon>
        <taxon>Leptospiraceae</taxon>
        <taxon>Leptospira</taxon>
    </lineage>
</organism>
<name>A0A396Z8L7_9LEPT</name>
<gene>
    <name evidence="6" type="ORF">DLM75_00440</name>
</gene>
<dbReference type="PANTHER" id="PTHR47366:SF1">
    <property type="entry name" value="TWO-ON-TWO HEMOGLOBIN-3"/>
    <property type="match status" value="1"/>
</dbReference>
<protein>
    <submittedName>
        <fullName evidence="6">Bacitracin resistance protein BacA</fullName>
    </submittedName>
</protein>
<dbReference type="InterPro" id="IPR012292">
    <property type="entry name" value="Globin/Proto"/>
</dbReference>
<sequence length="151" mass="17170">MTEERSFFIPPGGPPGPVPGLQLVFNAVGELSLRKLVSDFYDQIPQSSIAFMFPKNVEESKTKSADFLIQVTGGPPLYSQNYGPPRMRARHLPFPIDEKARRVWLSCYRKALDGWEADSVQKEILWSFLKDFSGWMVNLENKTEESNGIEE</sequence>
<dbReference type="InterPro" id="IPR009050">
    <property type="entry name" value="Globin-like_sf"/>
</dbReference>
<evidence type="ECO:0000313" key="7">
    <source>
        <dbReference type="Proteomes" id="UP000265798"/>
    </source>
</evidence>
<dbReference type="AlphaFoldDB" id="A0A396Z8L7"/>
<keyword evidence="4" id="KW-0408">Iron</keyword>
<keyword evidence="2" id="KW-0349">Heme</keyword>
<evidence type="ECO:0000256" key="5">
    <source>
        <dbReference type="ARBA" id="ARBA00034496"/>
    </source>
</evidence>
<evidence type="ECO:0000256" key="1">
    <source>
        <dbReference type="ARBA" id="ARBA00022448"/>
    </source>
</evidence>
<keyword evidence="1" id="KW-0813">Transport</keyword>
<dbReference type="Pfam" id="PF01152">
    <property type="entry name" value="Bac_globin"/>
    <property type="match status" value="1"/>
</dbReference>
<dbReference type="OrthoDB" id="9790913at2"/>
<dbReference type="EMBL" id="QHCT01000001">
    <property type="protein sequence ID" value="RHX91759.1"/>
    <property type="molecule type" value="Genomic_DNA"/>
</dbReference>
<dbReference type="RefSeq" id="WP_118966612.1">
    <property type="nucleotide sequence ID" value="NZ_QHCT01000001.1"/>
</dbReference>
<dbReference type="GO" id="GO:0019825">
    <property type="term" value="F:oxygen binding"/>
    <property type="evidence" value="ECO:0007669"/>
    <property type="project" value="InterPro"/>
</dbReference>
<dbReference type="InterPro" id="IPR001486">
    <property type="entry name" value="Hemoglobin_trunc"/>
</dbReference>
<proteinExistence type="inferred from homology"/>
<dbReference type="Gene3D" id="1.10.490.10">
    <property type="entry name" value="Globins"/>
    <property type="match status" value="1"/>
</dbReference>
<comment type="similarity">
    <text evidence="5">Belongs to the truncated hemoglobin family. Group II subfamily.</text>
</comment>
<dbReference type="GO" id="GO:0020037">
    <property type="term" value="F:heme binding"/>
    <property type="evidence" value="ECO:0007669"/>
    <property type="project" value="InterPro"/>
</dbReference>
<accession>A0A396Z8L7</accession>
<dbReference type="SUPFAM" id="SSF46458">
    <property type="entry name" value="Globin-like"/>
    <property type="match status" value="1"/>
</dbReference>
<dbReference type="InterPro" id="IPR044203">
    <property type="entry name" value="GlbO/GLB3-like"/>
</dbReference>
<dbReference type="Proteomes" id="UP000265798">
    <property type="component" value="Unassembled WGS sequence"/>
</dbReference>
<evidence type="ECO:0000256" key="2">
    <source>
        <dbReference type="ARBA" id="ARBA00022617"/>
    </source>
</evidence>
<keyword evidence="3" id="KW-0479">Metal-binding</keyword>
<dbReference type="PANTHER" id="PTHR47366">
    <property type="entry name" value="TWO-ON-TWO HEMOGLOBIN-3"/>
    <property type="match status" value="1"/>
</dbReference>
<evidence type="ECO:0000256" key="4">
    <source>
        <dbReference type="ARBA" id="ARBA00023004"/>
    </source>
</evidence>
<dbReference type="GO" id="GO:0046872">
    <property type="term" value="F:metal ion binding"/>
    <property type="evidence" value="ECO:0007669"/>
    <property type="project" value="UniProtKB-KW"/>
</dbReference>
<evidence type="ECO:0000256" key="3">
    <source>
        <dbReference type="ARBA" id="ARBA00022723"/>
    </source>
</evidence>
<dbReference type="GO" id="GO:0005344">
    <property type="term" value="F:oxygen carrier activity"/>
    <property type="evidence" value="ECO:0007669"/>
    <property type="project" value="InterPro"/>
</dbReference>
<reference evidence="7" key="1">
    <citation type="submission" date="2018-05" db="EMBL/GenBank/DDBJ databases">
        <title>Leptospira yasudae sp. nov. and Leptospira stimsonii sp. nov., two pathogenic species of the genus Leptospira isolated from environmental sources.</title>
        <authorList>
            <person name="Casanovas-Massana A."/>
            <person name="Hamond C."/>
            <person name="Santos L.A."/>
            <person name="Hacker K.P."/>
            <person name="Balassiano I."/>
            <person name="Medeiros M.A."/>
            <person name="Reis M.G."/>
            <person name="Ko A.I."/>
            <person name="Wunder E.A."/>
        </authorList>
    </citation>
    <scope>NUCLEOTIDE SEQUENCE [LARGE SCALE GENOMIC DNA]</scope>
    <source>
        <strain evidence="7">Yale</strain>
    </source>
</reference>
<comment type="caution">
    <text evidence="6">The sequence shown here is derived from an EMBL/GenBank/DDBJ whole genome shotgun (WGS) entry which is preliminary data.</text>
</comment>
<evidence type="ECO:0000313" key="6">
    <source>
        <dbReference type="EMBL" id="RHX91759.1"/>
    </source>
</evidence>